<feature type="domain" description="Thiamine phosphate synthase/TenI" evidence="1">
    <location>
        <begin position="110"/>
        <end position="189"/>
    </location>
</feature>
<dbReference type="Gene3D" id="3.20.20.70">
    <property type="entry name" value="Aldolase class I"/>
    <property type="match status" value="1"/>
</dbReference>
<dbReference type="RefSeq" id="WP_183815640.1">
    <property type="nucleotide sequence ID" value="NZ_JACHOB010000001.1"/>
</dbReference>
<gene>
    <name evidence="2" type="ORF">GGQ59_000570</name>
</gene>
<dbReference type="AlphaFoldDB" id="A0A840I1X9"/>
<evidence type="ECO:0000259" key="1">
    <source>
        <dbReference type="Pfam" id="PF02581"/>
    </source>
</evidence>
<keyword evidence="2" id="KW-0808">Transferase</keyword>
<comment type="caution">
    <text evidence="2">The sequence shown here is derived from an EMBL/GenBank/DDBJ whole genome shotgun (WGS) entry which is preliminary data.</text>
</comment>
<dbReference type="EC" id="2.5.1.3" evidence="2"/>
<dbReference type="InterPro" id="IPR013785">
    <property type="entry name" value="Aldolase_TIM"/>
</dbReference>
<dbReference type="EMBL" id="JACHOB010000001">
    <property type="protein sequence ID" value="MBB4658070.1"/>
    <property type="molecule type" value="Genomic_DNA"/>
</dbReference>
<dbReference type="SUPFAM" id="SSF51391">
    <property type="entry name" value="Thiamin phosphate synthase"/>
    <property type="match status" value="1"/>
</dbReference>
<accession>A0A840I1X9</accession>
<proteinExistence type="predicted"/>
<evidence type="ECO:0000313" key="3">
    <source>
        <dbReference type="Proteomes" id="UP000563524"/>
    </source>
</evidence>
<dbReference type="GO" id="GO:0009228">
    <property type="term" value="P:thiamine biosynthetic process"/>
    <property type="evidence" value="ECO:0007669"/>
    <property type="project" value="UniProtKB-KW"/>
</dbReference>
<evidence type="ECO:0000313" key="2">
    <source>
        <dbReference type="EMBL" id="MBB4658070.1"/>
    </source>
</evidence>
<dbReference type="InterPro" id="IPR036206">
    <property type="entry name" value="ThiamineP_synth_sf"/>
</dbReference>
<reference evidence="2 3" key="1">
    <citation type="submission" date="2020-08" db="EMBL/GenBank/DDBJ databases">
        <title>Genomic Encyclopedia of Type Strains, Phase IV (KMG-IV): sequencing the most valuable type-strain genomes for metagenomic binning, comparative biology and taxonomic classification.</title>
        <authorList>
            <person name="Goeker M."/>
        </authorList>
    </citation>
    <scope>NUCLEOTIDE SEQUENCE [LARGE SCALE GENOMIC DNA]</scope>
    <source>
        <strain evidence="2 3">DSM 102850</strain>
    </source>
</reference>
<keyword evidence="3" id="KW-1185">Reference proteome</keyword>
<protein>
    <submittedName>
        <fullName evidence="2">Thiamine-phosphate pyrophosphorylase</fullName>
        <ecNumber evidence="2">2.5.1.3</ecNumber>
    </submittedName>
</protein>
<dbReference type="Proteomes" id="UP000563524">
    <property type="component" value="Unassembled WGS sequence"/>
</dbReference>
<name>A0A840I1X9_9PROT</name>
<dbReference type="InterPro" id="IPR022998">
    <property type="entry name" value="ThiamineP_synth_TenI"/>
</dbReference>
<dbReference type="GO" id="GO:0004789">
    <property type="term" value="F:thiamine-phosphate diphosphorylase activity"/>
    <property type="evidence" value="ECO:0007669"/>
    <property type="project" value="UniProtKB-EC"/>
</dbReference>
<organism evidence="2 3">
    <name type="scientific">Parvularcula dongshanensis</name>
    <dbReference type="NCBI Taxonomy" id="1173995"/>
    <lineage>
        <taxon>Bacteria</taxon>
        <taxon>Pseudomonadati</taxon>
        <taxon>Pseudomonadota</taxon>
        <taxon>Alphaproteobacteria</taxon>
        <taxon>Parvularculales</taxon>
        <taxon>Parvularculaceae</taxon>
        <taxon>Parvularcula</taxon>
    </lineage>
</organism>
<dbReference type="Pfam" id="PF02581">
    <property type="entry name" value="TMP-TENI"/>
    <property type="match status" value="1"/>
</dbReference>
<sequence length="192" mass="20308">MDDLSARVMRLQRAAWAVRRASGVPCALPFALVMMTDERAHPDLVSLLERLPKAPPILIVFRHYGLGAERRACLLARAYDAARQQGHLLVAAGGGGHGGHNAFAPGLRSVSVHSVREGVVKRSLRPHLGLVSPVFATRSHPDASSLEPARAAAIARTLSYPGFALGGVDAASARRLIGTPFQGIAALGAFRT</sequence>